<dbReference type="InterPro" id="IPR036291">
    <property type="entry name" value="NAD(P)-bd_dom_sf"/>
</dbReference>
<dbReference type="Gene3D" id="3.40.50.150">
    <property type="entry name" value="Vaccinia Virus protein VP39"/>
    <property type="match status" value="1"/>
</dbReference>
<dbReference type="InterPro" id="IPR029063">
    <property type="entry name" value="SAM-dependent_MTases_sf"/>
</dbReference>
<feature type="domain" description="PKS/mFAS DH" evidence="6">
    <location>
        <begin position="383"/>
        <end position="667"/>
    </location>
</feature>
<keyword evidence="4" id="KW-0808">Transferase</keyword>
<reference evidence="7 8" key="1">
    <citation type="submission" date="2015-12" db="EMBL/GenBank/DDBJ databases">
        <title>Dictyostelia acquired genes for synthesis and detection of signals that induce cell-type specialization by lateral gene transfer from prokaryotes.</title>
        <authorList>
            <person name="Gloeckner G."/>
            <person name="Schaap P."/>
        </authorList>
    </citation>
    <scope>NUCLEOTIDE SEQUENCE [LARGE SCALE GENOMIC DNA]</scope>
    <source>
        <strain evidence="7 8">TK</strain>
    </source>
</reference>
<feature type="active site" description="Proton acceptor; for dehydratase activity" evidence="5">
    <location>
        <position position="419"/>
    </location>
</feature>
<dbReference type="Gene3D" id="3.30.70.250">
    <property type="entry name" value="Malonyl-CoA ACP transacylase, ACP-binding"/>
    <property type="match status" value="1"/>
</dbReference>
<evidence type="ECO:0000256" key="4">
    <source>
        <dbReference type="ARBA" id="ARBA00022679"/>
    </source>
</evidence>
<dbReference type="InterPro" id="IPR049900">
    <property type="entry name" value="PKS_mFAS_DH"/>
</dbReference>
<dbReference type="InterPro" id="IPR001227">
    <property type="entry name" value="Ac_transferase_dom_sf"/>
</dbReference>
<dbReference type="Gene3D" id="3.10.129.110">
    <property type="entry name" value="Polyketide synthase dehydratase"/>
    <property type="match status" value="1"/>
</dbReference>
<proteinExistence type="predicted"/>
<evidence type="ECO:0000256" key="1">
    <source>
        <dbReference type="ARBA" id="ARBA00001957"/>
    </source>
</evidence>
<dbReference type="Pfam" id="PF13602">
    <property type="entry name" value="ADH_zinc_N_2"/>
    <property type="match status" value="1"/>
</dbReference>
<comment type="caution">
    <text evidence="7">The sequence shown here is derived from an EMBL/GenBank/DDBJ whole genome shotgun (WGS) entry which is preliminary data.</text>
</comment>
<dbReference type="SUPFAM" id="SSF52151">
    <property type="entry name" value="FabD/lysophospholipase-like"/>
    <property type="match status" value="1"/>
</dbReference>
<dbReference type="InterPro" id="IPR020843">
    <property type="entry name" value="ER"/>
</dbReference>
<dbReference type="Gene3D" id="3.40.50.720">
    <property type="entry name" value="NAD(P)-binding Rossmann-like Domain"/>
    <property type="match status" value="2"/>
</dbReference>
<dbReference type="InterPro" id="IPR009081">
    <property type="entry name" value="PP-bd_ACP"/>
</dbReference>
<dbReference type="Pfam" id="PF08240">
    <property type="entry name" value="ADH_N"/>
    <property type="match status" value="1"/>
</dbReference>
<sequence>MGEQLYNNNTVFKESIDKCDSMLQEYFGYSILQQLRSLSDQDKDQLIHQPILAQPSLFLIQYALIEFLKSWGIQPDAVVGHSFGELTSALCSNIISLSSAVKIVYHRSRCQQKTIGSGRMLSIGIGIEKYNEFKQQHKNHDNDELNDDIEIACFNSPDSIVVTGSEKSLRIIQDQLQEDGIFATMLGTPCSFHSSKQDIIRDEMISILSDLPPSMNPDIPFFSTVTGDQLKGESFFNSEFIFQNLRQPVKFNESILNISKFFQKSTKSTIFIEISPHPTLSFYIPKSIQPNNNNKSKFICLPTLSKKVHDIDNIQSTLSQLYCNGIQLNFNSGQIHSLFSGYLDGADTFNNINNDYKDRVNWIPKYQWDSKEYWNAPKIVKKHLIPPTNLLGQHKSNGNLVLEVVIDLKKPTFQFLKGHISRGQYLFPGCGYIDIILKQYPKQDLTIYNLSFDKPIKISEDIPVILQTSIQSTMTKNEFRIDFYYRYSNSETWTPSCHGRFGLHLLDYSSTQFDISKIQQECSFTTINKKDVYERLSLLGLPYGPSFQKIQSLSIGKSSLLSVIDATNTFDEYYFNASTLDSTSHGGITLLEPPQEIVFESVKNLQYFPSNMTSDQPSILYSYTKAINHIVDLVNSPVYIINPTNGKAIIKLYPKVTSLTREKKSEKTYRIKYPTKNLYKLYWQPKESVLSSPPTNLPPKIDKIVHNNNENQNNDNIIDEINIHSIINQLLNNLNIPKTSKHLIKILYFDNKQQEQPFIQQILSATESRMNDNVEIEFTCFEIEKSIVQPVPNQSKYSKISIKTRSMRSEIDQFDIDKEFFTTSNYDLIVLPLVNLSITNSTIHQIKRLLLPSGWLIIIGSTTFNNNMKTSTEDNIRYSTSNTVSDDKWISNLKGFQCNPLISIFQNEPLFINNNNTNSNIKPQQSTMNYIFISQSPKIEDMESNLESIFRNQNKIIIDCNNQVEFEQFKLNTQQLNDNDLIFFYGCDQHLTKDNYLNVTVDYLKVYQNLHKIGFKGKYILLTINSQGESVKNYLNGSLIGSYKYLINELKGDPYSFDFDEESIKSFEYSQLTRILFDNDFHDKDFIIRNGIVQVQRLFREYQSTTTLSYETDPTKLCIKCDPKLNYQLQPKKSLKPNEIEVQVMAVGINFKDLMYFKALIPQGMYPEGHDLYNPPFGLECAGIVTRIGSDCKRLKIGDKVFGLSQNTLVSHVIEKEGGFILKPDNINWTQAASIPLVYITSNYCLSQLNMARSVLIHSASEGVGLSALNILKWKQFKGKVFVSCGSPEKEEYLRNHYGDIITDYFNSRNHSFSTKIKEQYGGVDFIINTLSGDFLSSNFNCLTEIGRIFDLSVTHLIENETLDLGQFQFSKGYQTLDINIIDKYGFDIVLYLLPEIALAIERNEIDLIPIREFQCNQAKEAIEEIGKSKHIGKLVVNMENLNELVFNPMIQQMNDEHQHIPKDEYQLTNLKETLLITGQTGITIPIIKWILQRCSPELRNIVVLSISPLKWELEWLINYCKTSTTHLRIHFQQCDVSSKDEIKSSLDKIQFEIGQQLKIKSVFHAATIYAHTEFEDIKIDALQYTHKPKAYGAINLHELSLELKWSLDNFILFSSIASHFGQTKDCPYTSANWVLDSLAKYRTSHGLSCTSINFGPLSGGGVVARRESVAKQLKSEGLNALSVPKLFGGFDLSLSNQSLSNFLIVDIDHVKLYCTEKPNRPKIEHFIDKHDIVSAFIGGETIKIQSSSQSIYNSIVSIISNILSIEPEIFNTELKLKEYGIDSLSTSQYLSELTEAYPESKYLFSHHQLVNSTTNFVIQKISHIKQM</sequence>
<dbReference type="InterPro" id="IPR013968">
    <property type="entry name" value="PKS_KR"/>
</dbReference>
<dbReference type="InterPro" id="IPR014043">
    <property type="entry name" value="Acyl_transferase_dom"/>
</dbReference>
<dbReference type="OMA" id="PNNRCIW"/>
<evidence type="ECO:0000256" key="5">
    <source>
        <dbReference type="PROSITE-ProRule" id="PRU01363"/>
    </source>
</evidence>
<dbReference type="EMBL" id="LODT01000004">
    <property type="protein sequence ID" value="KYR01950.1"/>
    <property type="molecule type" value="Genomic_DNA"/>
</dbReference>
<dbReference type="PROSITE" id="PS52019">
    <property type="entry name" value="PKS_MFAS_DH"/>
    <property type="match status" value="1"/>
</dbReference>
<keyword evidence="8" id="KW-1185">Reference proteome</keyword>
<protein>
    <submittedName>
        <fullName evidence="7">Putative polyketide synthase</fullName>
    </submittedName>
</protein>
<dbReference type="InterPro" id="IPR050444">
    <property type="entry name" value="Polyketide_Synthase"/>
</dbReference>
<dbReference type="Gene3D" id="3.90.180.10">
    <property type="entry name" value="Medium-chain alcohol dehydrogenases, catalytic domain"/>
    <property type="match status" value="1"/>
</dbReference>
<dbReference type="PANTHER" id="PTHR45681">
    <property type="entry name" value="POLYKETIDE SYNTHASE 44-RELATED"/>
    <property type="match status" value="1"/>
</dbReference>
<gene>
    <name evidence="7" type="ORF">DLAC_00741</name>
</gene>
<dbReference type="GO" id="GO:0016491">
    <property type="term" value="F:oxidoreductase activity"/>
    <property type="evidence" value="ECO:0007669"/>
    <property type="project" value="InterPro"/>
</dbReference>
<dbReference type="STRING" id="361077.A0A152A6W1"/>
<name>A0A152A6W1_TIELA</name>
<dbReference type="SUPFAM" id="SSF51735">
    <property type="entry name" value="NAD(P)-binding Rossmann-fold domains"/>
    <property type="match status" value="2"/>
</dbReference>
<evidence type="ECO:0000259" key="6">
    <source>
        <dbReference type="PROSITE" id="PS52019"/>
    </source>
</evidence>
<evidence type="ECO:0000313" key="8">
    <source>
        <dbReference type="Proteomes" id="UP000076078"/>
    </source>
</evidence>
<feature type="active site" description="Proton donor; for dehydratase activity" evidence="5">
    <location>
        <position position="581"/>
    </location>
</feature>
<keyword evidence="2" id="KW-0596">Phosphopantetheine</keyword>
<dbReference type="InterPro" id="IPR016036">
    <property type="entry name" value="Malonyl_transacylase_ACP-bd"/>
</dbReference>
<dbReference type="InterPro" id="IPR057326">
    <property type="entry name" value="KR_dom"/>
</dbReference>
<dbReference type="SUPFAM" id="SSF50129">
    <property type="entry name" value="GroES-like"/>
    <property type="match status" value="1"/>
</dbReference>
<dbReference type="InterPro" id="IPR016035">
    <property type="entry name" value="Acyl_Trfase/lysoPLipase"/>
</dbReference>
<dbReference type="Gene3D" id="3.40.366.10">
    <property type="entry name" value="Malonyl-Coenzyme A Acyl Carrier Protein, domain 2"/>
    <property type="match status" value="1"/>
</dbReference>
<dbReference type="SMART" id="SM00822">
    <property type="entry name" value="PKS_KR"/>
    <property type="match status" value="1"/>
</dbReference>
<keyword evidence="3" id="KW-0597">Phosphoprotein</keyword>
<evidence type="ECO:0000313" key="7">
    <source>
        <dbReference type="EMBL" id="KYR01950.1"/>
    </source>
</evidence>
<evidence type="ECO:0000256" key="2">
    <source>
        <dbReference type="ARBA" id="ARBA00022450"/>
    </source>
</evidence>
<dbReference type="OrthoDB" id="329835at2759"/>
<dbReference type="InterPro" id="IPR013154">
    <property type="entry name" value="ADH-like_N"/>
</dbReference>
<dbReference type="Pfam" id="PF08659">
    <property type="entry name" value="KR"/>
    <property type="match status" value="1"/>
</dbReference>
<dbReference type="CDD" id="cd05195">
    <property type="entry name" value="enoyl_red"/>
    <property type="match status" value="1"/>
</dbReference>
<accession>A0A152A6W1</accession>
<dbReference type="SMART" id="SM00827">
    <property type="entry name" value="PKS_AT"/>
    <property type="match status" value="1"/>
</dbReference>
<dbReference type="PANTHER" id="PTHR45681:SF6">
    <property type="entry name" value="POLYKETIDE SYNTHASE 37"/>
    <property type="match status" value="1"/>
</dbReference>
<dbReference type="Pfam" id="PF23297">
    <property type="entry name" value="ACP_SdgA_C"/>
    <property type="match status" value="1"/>
</dbReference>
<dbReference type="SMART" id="SM00829">
    <property type="entry name" value="PKS_ER"/>
    <property type="match status" value="1"/>
</dbReference>
<evidence type="ECO:0000256" key="3">
    <source>
        <dbReference type="ARBA" id="ARBA00022553"/>
    </source>
</evidence>
<organism evidence="7 8">
    <name type="scientific">Tieghemostelium lacteum</name>
    <name type="common">Slime mold</name>
    <name type="synonym">Dictyostelium lacteum</name>
    <dbReference type="NCBI Taxonomy" id="361077"/>
    <lineage>
        <taxon>Eukaryota</taxon>
        <taxon>Amoebozoa</taxon>
        <taxon>Evosea</taxon>
        <taxon>Eumycetozoa</taxon>
        <taxon>Dictyostelia</taxon>
        <taxon>Dictyosteliales</taxon>
        <taxon>Raperosteliaceae</taxon>
        <taxon>Tieghemostelium</taxon>
    </lineage>
</organism>
<dbReference type="Pfam" id="PF00698">
    <property type="entry name" value="Acyl_transf_1"/>
    <property type="match status" value="1"/>
</dbReference>
<comment type="cofactor">
    <cofactor evidence="1">
        <name>pantetheine 4'-phosphate</name>
        <dbReference type="ChEBI" id="CHEBI:47942"/>
    </cofactor>
</comment>
<dbReference type="InterPro" id="IPR042104">
    <property type="entry name" value="PKS_dehydratase_sf"/>
</dbReference>
<dbReference type="InParanoid" id="A0A152A6W1"/>
<dbReference type="Gene3D" id="3.30.70.3290">
    <property type="match status" value="1"/>
</dbReference>
<dbReference type="GO" id="GO:0016740">
    <property type="term" value="F:transferase activity"/>
    <property type="evidence" value="ECO:0007669"/>
    <property type="project" value="UniProtKB-KW"/>
</dbReference>
<dbReference type="InterPro" id="IPR011032">
    <property type="entry name" value="GroES-like_sf"/>
</dbReference>
<dbReference type="Proteomes" id="UP000076078">
    <property type="component" value="Unassembled WGS sequence"/>
</dbReference>
<feature type="region of interest" description="C-terminal hotdog fold" evidence="5">
    <location>
        <begin position="523"/>
        <end position="667"/>
    </location>
</feature>
<feature type="region of interest" description="N-terminal hotdog fold" evidence="5">
    <location>
        <begin position="383"/>
        <end position="508"/>
    </location>
</feature>
<dbReference type="SUPFAM" id="SSF55048">
    <property type="entry name" value="Probable ACP-binding domain of malonyl-CoA ACP transacylase"/>
    <property type="match status" value="1"/>
</dbReference>